<comment type="caution">
    <text evidence="3">The sequence shown here is derived from an EMBL/GenBank/DDBJ whole genome shotgun (WGS) entry which is preliminary data.</text>
</comment>
<feature type="region of interest" description="Disordered" evidence="1">
    <location>
        <begin position="25"/>
        <end position="65"/>
    </location>
</feature>
<gene>
    <name evidence="3" type="ORF">FHS23_001470</name>
</gene>
<dbReference type="RefSeq" id="WP_183649777.1">
    <property type="nucleotide sequence ID" value="NZ_JACHWU010000001.1"/>
</dbReference>
<proteinExistence type="predicted"/>
<keyword evidence="2" id="KW-0732">Signal</keyword>
<dbReference type="AlphaFoldDB" id="A0A839RYZ6"/>
<evidence type="ECO:0000313" key="3">
    <source>
        <dbReference type="EMBL" id="MBB3050475.1"/>
    </source>
</evidence>
<dbReference type="EMBL" id="JACHWU010000001">
    <property type="protein sequence ID" value="MBB3050475.1"/>
    <property type="molecule type" value="Genomic_DNA"/>
</dbReference>
<evidence type="ECO:0000313" key="4">
    <source>
        <dbReference type="Proteomes" id="UP000550714"/>
    </source>
</evidence>
<evidence type="ECO:0000256" key="1">
    <source>
        <dbReference type="SAM" id="MobiDB-lite"/>
    </source>
</evidence>
<dbReference type="Proteomes" id="UP000550714">
    <property type="component" value="Unassembled WGS sequence"/>
</dbReference>
<feature type="compositionally biased region" description="Gly residues" evidence="1">
    <location>
        <begin position="25"/>
        <end position="42"/>
    </location>
</feature>
<name>A0A839RYZ6_9PSEU</name>
<keyword evidence="4" id="KW-1185">Reference proteome</keyword>
<protein>
    <submittedName>
        <fullName evidence="3">Putative lipoprotein with Yx(FWY)xxD motif</fullName>
    </submittedName>
</protein>
<feature type="chain" id="PRO_5032294328" evidence="2">
    <location>
        <begin position="24"/>
        <end position="175"/>
    </location>
</feature>
<keyword evidence="3" id="KW-0449">Lipoprotein</keyword>
<dbReference type="PANTHER" id="PTHR39335">
    <property type="entry name" value="BLL4220 PROTEIN"/>
    <property type="match status" value="1"/>
</dbReference>
<reference evidence="3 4" key="1">
    <citation type="submission" date="2020-08" db="EMBL/GenBank/DDBJ databases">
        <title>Genomic Encyclopedia of Type Strains, Phase III (KMG-III): the genomes of soil and plant-associated and newly described type strains.</title>
        <authorList>
            <person name="Whitman W."/>
        </authorList>
    </citation>
    <scope>NUCLEOTIDE SEQUENCE [LARGE SCALE GENOMIC DNA]</scope>
    <source>
        <strain evidence="3 4">CECT 8577</strain>
    </source>
</reference>
<evidence type="ECO:0000256" key="2">
    <source>
        <dbReference type="SAM" id="SignalP"/>
    </source>
</evidence>
<dbReference type="PANTHER" id="PTHR39335:SF1">
    <property type="entry name" value="BLL4220 PROTEIN"/>
    <property type="match status" value="1"/>
</dbReference>
<sequence>MKTRSTLKAVAVPLLLLTLTACGAGDGGSSRDGGDSGNGGYGAPPATGENDSGDGDSGDAPGLRTADTRFGTIVVDDDGMVLYQFDSDDRGSGTSTCEGQCAQNWPAVPGDETPDVNGISGEVGTITGVDGRSQLTLNGWPLYYYAGDQAPGDLSGQGVGDVWWVLTPEGEPVRK</sequence>
<feature type="signal peptide" evidence="2">
    <location>
        <begin position="1"/>
        <end position="23"/>
    </location>
</feature>
<organism evidence="3 4">
    <name type="scientific">Prauserella isguenensis</name>
    <dbReference type="NCBI Taxonomy" id="1470180"/>
    <lineage>
        <taxon>Bacteria</taxon>
        <taxon>Bacillati</taxon>
        <taxon>Actinomycetota</taxon>
        <taxon>Actinomycetes</taxon>
        <taxon>Pseudonocardiales</taxon>
        <taxon>Pseudonocardiaceae</taxon>
        <taxon>Prauserella</taxon>
    </lineage>
</organism>
<dbReference type="GO" id="GO:0043448">
    <property type="term" value="P:alkane catabolic process"/>
    <property type="evidence" value="ECO:0007669"/>
    <property type="project" value="TreeGrafter"/>
</dbReference>
<accession>A0A839RYZ6</accession>
<dbReference type="PROSITE" id="PS51257">
    <property type="entry name" value="PROKAR_LIPOPROTEIN"/>
    <property type="match status" value="1"/>
</dbReference>
<dbReference type="InterPro" id="IPR005297">
    <property type="entry name" value="Lipoprotein_repeat"/>
</dbReference>
<dbReference type="Pfam" id="PF03640">
    <property type="entry name" value="Lipoprotein_15"/>
    <property type="match status" value="2"/>
</dbReference>